<evidence type="ECO:0000256" key="4">
    <source>
        <dbReference type="ARBA" id="ARBA00022722"/>
    </source>
</evidence>
<evidence type="ECO:0000259" key="9">
    <source>
        <dbReference type="Pfam" id="PF17919"/>
    </source>
</evidence>
<keyword evidence="12" id="KW-1185">Reference proteome</keyword>
<proteinExistence type="predicted"/>
<dbReference type="FunFam" id="3.30.70.270:FF:000003">
    <property type="entry name" value="Transposon Ty3-G Gag-Pol polyprotein"/>
    <property type="match status" value="1"/>
</dbReference>
<keyword evidence="4" id="KW-0540">Nuclease</keyword>
<dbReference type="Pfam" id="PF17919">
    <property type="entry name" value="RT_RNaseH_2"/>
    <property type="match status" value="1"/>
</dbReference>
<dbReference type="PANTHER" id="PTHR33064">
    <property type="entry name" value="POL PROTEIN"/>
    <property type="match status" value="1"/>
</dbReference>
<dbReference type="EMBL" id="BMAO01019611">
    <property type="protein sequence ID" value="GFR31635.1"/>
    <property type="molecule type" value="Genomic_DNA"/>
</dbReference>
<reference evidence="11" key="1">
    <citation type="submission" date="2020-07" db="EMBL/GenBank/DDBJ databases">
        <title>Multicomponent nature underlies the extraordinary mechanical properties of spider dragline silk.</title>
        <authorList>
            <person name="Kono N."/>
            <person name="Nakamura H."/>
            <person name="Mori M."/>
            <person name="Yoshida Y."/>
            <person name="Ohtoshi R."/>
            <person name="Malay A.D."/>
            <person name="Moran D.A.P."/>
            <person name="Tomita M."/>
            <person name="Numata K."/>
            <person name="Arakawa K."/>
        </authorList>
    </citation>
    <scope>NUCLEOTIDE SEQUENCE</scope>
</reference>
<dbReference type="InterPro" id="IPR000477">
    <property type="entry name" value="RT_dom"/>
</dbReference>
<keyword evidence="3" id="KW-0548">Nucleotidyltransferase</keyword>
<protein>
    <submittedName>
        <fullName evidence="11">Retrovirus-related Pol polyprotein from transposon gypsy</fullName>
    </submittedName>
</protein>
<dbReference type="GO" id="GO:0008233">
    <property type="term" value="F:peptidase activity"/>
    <property type="evidence" value="ECO:0007669"/>
    <property type="project" value="UniProtKB-KW"/>
</dbReference>
<dbReference type="AlphaFoldDB" id="A0A8X6JDT3"/>
<gene>
    <name evidence="11" type="primary">pol</name>
    <name evidence="11" type="ORF">TNCT_704881</name>
</gene>
<evidence type="ECO:0000256" key="5">
    <source>
        <dbReference type="ARBA" id="ARBA00022759"/>
    </source>
</evidence>
<evidence type="ECO:0000259" key="10">
    <source>
        <dbReference type="Pfam" id="PF23055"/>
    </source>
</evidence>
<comment type="caution">
    <text evidence="11">The sequence shown here is derived from an EMBL/GenBank/DDBJ whole genome shotgun (WGS) entry which is preliminary data.</text>
</comment>
<evidence type="ECO:0000256" key="1">
    <source>
        <dbReference type="ARBA" id="ARBA00022670"/>
    </source>
</evidence>
<keyword evidence="5" id="KW-0255">Endonuclease</keyword>
<dbReference type="GO" id="GO:0004519">
    <property type="term" value="F:endonuclease activity"/>
    <property type="evidence" value="ECO:0007669"/>
    <property type="project" value="UniProtKB-KW"/>
</dbReference>
<dbReference type="InterPro" id="IPR051320">
    <property type="entry name" value="Viral_Replic_Matur_Polypro"/>
</dbReference>
<evidence type="ECO:0000256" key="3">
    <source>
        <dbReference type="ARBA" id="ARBA00022695"/>
    </source>
</evidence>
<dbReference type="InterPro" id="IPR043502">
    <property type="entry name" value="DNA/RNA_pol_sf"/>
</dbReference>
<dbReference type="PANTHER" id="PTHR33064:SF37">
    <property type="entry name" value="RIBONUCLEASE H"/>
    <property type="match status" value="1"/>
</dbReference>
<evidence type="ECO:0000256" key="7">
    <source>
        <dbReference type="ARBA" id="ARBA00022918"/>
    </source>
</evidence>
<evidence type="ECO:0000256" key="2">
    <source>
        <dbReference type="ARBA" id="ARBA00022679"/>
    </source>
</evidence>
<dbReference type="CDD" id="cd01647">
    <property type="entry name" value="RT_LTR"/>
    <property type="match status" value="1"/>
</dbReference>
<feature type="domain" description="Reverse transcriptase" evidence="8">
    <location>
        <begin position="158"/>
        <end position="305"/>
    </location>
</feature>
<name>A0A8X6JDT3_TRICU</name>
<keyword evidence="2" id="KW-0808">Transferase</keyword>
<dbReference type="Gene3D" id="3.10.10.10">
    <property type="entry name" value="HIV Type 1 Reverse Transcriptase, subunit A, domain 1"/>
    <property type="match status" value="1"/>
</dbReference>
<keyword evidence="6" id="KW-0378">Hydrolase</keyword>
<dbReference type="Proteomes" id="UP000887116">
    <property type="component" value="Unassembled WGS sequence"/>
</dbReference>
<dbReference type="Pfam" id="PF00078">
    <property type="entry name" value="RVT_1"/>
    <property type="match status" value="1"/>
</dbReference>
<evidence type="ECO:0000313" key="11">
    <source>
        <dbReference type="EMBL" id="GFR31635.1"/>
    </source>
</evidence>
<organism evidence="11 12">
    <name type="scientific">Trichonephila clavata</name>
    <name type="common">Joro spider</name>
    <name type="synonym">Nephila clavata</name>
    <dbReference type="NCBI Taxonomy" id="2740835"/>
    <lineage>
        <taxon>Eukaryota</taxon>
        <taxon>Metazoa</taxon>
        <taxon>Ecdysozoa</taxon>
        <taxon>Arthropoda</taxon>
        <taxon>Chelicerata</taxon>
        <taxon>Arachnida</taxon>
        <taxon>Araneae</taxon>
        <taxon>Araneomorphae</taxon>
        <taxon>Entelegynae</taxon>
        <taxon>Araneoidea</taxon>
        <taxon>Nephilidae</taxon>
        <taxon>Trichonephila</taxon>
    </lineage>
</organism>
<dbReference type="SUPFAM" id="SSF56672">
    <property type="entry name" value="DNA/RNA polymerases"/>
    <property type="match status" value="1"/>
</dbReference>
<sequence length="422" mass="48704">MDENNEMAVANSNEQKFEANKVSLKIPPFWEEKPEIWFFQVDAQFSIANINQEETKFNYLVASSIRSKIYRNIWDIIQSNEKNKYSCAKNRLLSAFKESEEKGIKKLLTGISLGDMKPSQLLRKMKSLAGDSITEKVLRTLWLDKLPDSIKNILVVSLENLENLSVMADKIFEINSSPEIYSATADNSAMKNILEKIDLIKAYYQIPIAEEDKCKTAIITPFGLYEFNVMSVGLKNAPATFQRFVHEVFRGLDFAFPYLDDILIVSTNEMQHEDHLKIVFEHLNTYGLKINIYQSVFGVEEIEFLEYLISKEGSKPLPEKVKAITNYKKPETLHNLRIFLEMINFYRRYLKDAAKNQALLHDYLKGAKKRDKRKIQWTEEAEKQFENCKNDLSNTALLSFPNPDLPLALFTDASDTAIVFVL</sequence>
<evidence type="ECO:0000313" key="12">
    <source>
        <dbReference type="Proteomes" id="UP000887116"/>
    </source>
</evidence>
<dbReference type="Pfam" id="PF23055">
    <property type="entry name" value="DUF7041"/>
    <property type="match status" value="1"/>
</dbReference>
<dbReference type="GO" id="GO:0003964">
    <property type="term" value="F:RNA-directed DNA polymerase activity"/>
    <property type="evidence" value="ECO:0007669"/>
    <property type="project" value="UniProtKB-KW"/>
</dbReference>
<keyword evidence="7" id="KW-0695">RNA-directed DNA polymerase</keyword>
<feature type="domain" description="DUF7041" evidence="10">
    <location>
        <begin position="26"/>
        <end position="109"/>
    </location>
</feature>
<dbReference type="Gene3D" id="3.30.70.270">
    <property type="match status" value="2"/>
</dbReference>
<dbReference type="GO" id="GO:0006508">
    <property type="term" value="P:proteolysis"/>
    <property type="evidence" value="ECO:0007669"/>
    <property type="project" value="UniProtKB-KW"/>
</dbReference>
<dbReference type="InterPro" id="IPR055469">
    <property type="entry name" value="DUF7041"/>
</dbReference>
<dbReference type="FunFam" id="3.10.10.10:FF:000007">
    <property type="entry name" value="Retrovirus-related Pol polyprotein from transposon 17.6-like Protein"/>
    <property type="match status" value="1"/>
</dbReference>
<evidence type="ECO:0000259" key="8">
    <source>
        <dbReference type="Pfam" id="PF00078"/>
    </source>
</evidence>
<evidence type="ECO:0000256" key="6">
    <source>
        <dbReference type="ARBA" id="ARBA00022801"/>
    </source>
</evidence>
<keyword evidence="1" id="KW-0645">Protease</keyword>
<feature type="domain" description="Reverse transcriptase/retrotransposon-derived protein RNase H-like" evidence="9">
    <location>
        <begin position="377"/>
        <end position="422"/>
    </location>
</feature>
<dbReference type="InterPro" id="IPR041577">
    <property type="entry name" value="RT_RNaseH_2"/>
</dbReference>
<dbReference type="InterPro" id="IPR043128">
    <property type="entry name" value="Rev_trsase/Diguanyl_cyclase"/>
</dbReference>
<dbReference type="OrthoDB" id="41323at2759"/>
<accession>A0A8X6JDT3</accession>